<evidence type="ECO:0000313" key="1">
    <source>
        <dbReference type="EMBL" id="KAJ8010352.1"/>
    </source>
</evidence>
<proteinExistence type="predicted"/>
<reference evidence="1" key="1">
    <citation type="submission" date="2021-05" db="EMBL/GenBank/DDBJ databases">
        <authorList>
            <person name="Pan Q."/>
            <person name="Jouanno E."/>
            <person name="Zahm M."/>
            <person name="Klopp C."/>
            <person name="Cabau C."/>
            <person name="Louis A."/>
            <person name="Berthelot C."/>
            <person name="Parey E."/>
            <person name="Roest Crollius H."/>
            <person name="Montfort J."/>
            <person name="Robinson-Rechavi M."/>
            <person name="Bouchez O."/>
            <person name="Lampietro C."/>
            <person name="Lopez Roques C."/>
            <person name="Donnadieu C."/>
            <person name="Postlethwait J."/>
            <person name="Bobe J."/>
            <person name="Dillon D."/>
            <person name="Chandos A."/>
            <person name="von Hippel F."/>
            <person name="Guiguen Y."/>
        </authorList>
    </citation>
    <scope>NUCLEOTIDE SEQUENCE</scope>
    <source>
        <strain evidence="1">YG-Jan2019</strain>
    </source>
</reference>
<keyword evidence="2" id="KW-1185">Reference proteome</keyword>
<name>A0ACC2H340_DALPE</name>
<comment type="caution">
    <text evidence="1">The sequence shown here is derived from an EMBL/GenBank/DDBJ whole genome shotgun (WGS) entry which is preliminary data.</text>
</comment>
<accession>A0ACC2H340</accession>
<evidence type="ECO:0000313" key="2">
    <source>
        <dbReference type="Proteomes" id="UP001157502"/>
    </source>
</evidence>
<organism evidence="1 2">
    <name type="scientific">Dallia pectoralis</name>
    <name type="common">Alaska blackfish</name>
    <dbReference type="NCBI Taxonomy" id="75939"/>
    <lineage>
        <taxon>Eukaryota</taxon>
        <taxon>Metazoa</taxon>
        <taxon>Chordata</taxon>
        <taxon>Craniata</taxon>
        <taxon>Vertebrata</taxon>
        <taxon>Euteleostomi</taxon>
        <taxon>Actinopterygii</taxon>
        <taxon>Neopterygii</taxon>
        <taxon>Teleostei</taxon>
        <taxon>Protacanthopterygii</taxon>
        <taxon>Esociformes</taxon>
        <taxon>Umbridae</taxon>
        <taxon>Dallia</taxon>
    </lineage>
</organism>
<gene>
    <name evidence="1" type="ORF">DPEC_G00074170</name>
</gene>
<protein>
    <submittedName>
        <fullName evidence="1">Uncharacterized protein</fullName>
    </submittedName>
</protein>
<dbReference type="EMBL" id="CM055733">
    <property type="protein sequence ID" value="KAJ8010352.1"/>
    <property type="molecule type" value="Genomic_DNA"/>
</dbReference>
<dbReference type="Proteomes" id="UP001157502">
    <property type="component" value="Chromosome 6"/>
</dbReference>
<sequence>MATFDVRDFLDNPTWEGFENCRRVDLEALAAQFGVSVLRGFVKAEVRALVLAALLEQQVLDLAQPMVEEEVGTPGAPDSPPEVEYKAPATLPRFDPISPAVHLQLEAEERAQIRKEEQQLKLEMRKLELEAERDIQTRQMDFELRKLELEAERARLAAAPATPTGVSSTQGAANTFDISRHIVLVPQFRHRCAVGEEAWPAWRPGSWG</sequence>